<protein>
    <recommendedName>
        <fullName evidence="3">Carboxymuconolactone decarboxylase-like domain-containing protein</fullName>
    </recommendedName>
</protein>
<reference evidence="1" key="1">
    <citation type="journal article" date="2021" name="ISME J.">
        <title>Genomic evolution of the class Acidithiobacillia: deep-branching Proteobacteria living in extreme acidic conditions.</title>
        <authorList>
            <person name="Moya-Beltran A."/>
            <person name="Beard S."/>
            <person name="Rojas-Villalobos C."/>
            <person name="Issotta F."/>
            <person name="Gallardo Y."/>
            <person name="Ulloa R."/>
            <person name="Giaveno A."/>
            <person name="Degli Esposti M."/>
            <person name="Johnson D.B."/>
            <person name="Quatrini R."/>
        </authorList>
    </citation>
    <scope>NUCLEOTIDE SEQUENCE</scope>
    <source>
        <strain evidence="1">DSM 583</strain>
    </source>
</reference>
<comment type="caution">
    <text evidence="1">The sequence shown here is derived from an EMBL/GenBank/DDBJ whole genome shotgun (WGS) entry which is preliminary data.</text>
</comment>
<accession>A0A8X8KBK2</accession>
<dbReference type="InterPro" id="IPR029032">
    <property type="entry name" value="AhpD-like"/>
</dbReference>
<name>A0A8X8KBK2_ACIFI</name>
<evidence type="ECO:0008006" key="3">
    <source>
        <dbReference type="Google" id="ProtNLM"/>
    </source>
</evidence>
<dbReference type="Proteomes" id="UP000887300">
    <property type="component" value="Unassembled WGS sequence"/>
</dbReference>
<proteinExistence type="predicted"/>
<sequence>MTVLKLTAPQEAQGELAEIYGEIEKAFGGVPEGLQLFGVSPTLLRSQWRNLGYFGQHPHLSANFLALLRYILSEEGKCQFCIGFNEALLLNAGFSKEAIASARLDPAHGPLSEQENALLNYVLKAVRDPHSVSEADAARLRDLGWTDQDLFDAVAHGAQHHAVDILFETFRIAPYQPA</sequence>
<dbReference type="AlphaFoldDB" id="A0A8X8KBK2"/>
<dbReference type="RefSeq" id="WP_215886060.1">
    <property type="nucleotide sequence ID" value="NZ_CP134225.1"/>
</dbReference>
<dbReference type="EMBL" id="JABBHS010000155">
    <property type="protein sequence ID" value="MBU2722589.1"/>
    <property type="molecule type" value="Genomic_DNA"/>
</dbReference>
<organism evidence="1 2">
    <name type="scientific">Acidithiobacillus ferridurans</name>
    <dbReference type="NCBI Taxonomy" id="1232575"/>
    <lineage>
        <taxon>Bacteria</taxon>
        <taxon>Pseudomonadati</taxon>
        <taxon>Pseudomonadota</taxon>
        <taxon>Acidithiobacillia</taxon>
        <taxon>Acidithiobacillales</taxon>
        <taxon>Acidithiobacillaceae</taxon>
        <taxon>Acidithiobacillus</taxon>
    </lineage>
</organism>
<evidence type="ECO:0000313" key="1">
    <source>
        <dbReference type="EMBL" id="MBU2722589.1"/>
    </source>
</evidence>
<dbReference type="Gene3D" id="1.20.1290.10">
    <property type="entry name" value="AhpD-like"/>
    <property type="match status" value="1"/>
</dbReference>
<dbReference type="SUPFAM" id="SSF69118">
    <property type="entry name" value="AhpD-like"/>
    <property type="match status" value="1"/>
</dbReference>
<evidence type="ECO:0000313" key="2">
    <source>
        <dbReference type="Proteomes" id="UP000887300"/>
    </source>
</evidence>
<gene>
    <name evidence="1" type="ORF">HF568_05030</name>
</gene>